<name>A0A2T4YN08_9SPHN</name>
<accession>A0A2T4YN08</accession>
<comment type="caution">
    <text evidence="1">The sequence shown here is derived from an EMBL/GenBank/DDBJ whole genome shotgun (WGS) entry which is preliminary data.</text>
</comment>
<evidence type="ECO:0000313" key="2">
    <source>
        <dbReference type="Proteomes" id="UP000240996"/>
    </source>
</evidence>
<evidence type="ECO:0000313" key="1">
    <source>
        <dbReference type="EMBL" id="PTM44778.1"/>
    </source>
</evidence>
<dbReference type="AlphaFoldDB" id="A0A2T4YN08"/>
<reference evidence="1 2" key="1">
    <citation type="submission" date="2018-04" db="EMBL/GenBank/DDBJ databases">
        <title>Genomic Encyclopedia of Type Strains, Phase III (KMG-III): the genomes of soil and plant-associated and newly described type strains.</title>
        <authorList>
            <person name="Whitman W."/>
        </authorList>
    </citation>
    <scope>NUCLEOTIDE SEQUENCE [LARGE SCALE GENOMIC DNA]</scope>
    <source>
        <strain evidence="1 2">NW12</strain>
    </source>
</reference>
<protein>
    <submittedName>
        <fullName evidence="1">Uncharacterized protein</fullName>
    </submittedName>
</protein>
<dbReference type="Proteomes" id="UP000240996">
    <property type="component" value="Unassembled WGS sequence"/>
</dbReference>
<keyword evidence="2" id="KW-1185">Reference proteome</keyword>
<dbReference type="EMBL" id="PZZN01000003">
    <property type="protein sequence ID" value="PTM44778.1"/>
    <property type="molecule type" value="Genomic_DNA"/>
</dbReference>
<proteinExistence type="predicted"/>
<gene>
    <name evidence="1" type="ORF">C8J24_2988</name>
</gene>
<organism evidence="1 2">
    <name type="scientific">Sphingomonas aerolata</name>
    <dbReference type="NCBI Taxonomy" id="185951"/>
    <lineage>
        <taxon>Bacteria</taxon>
        <taxon>Pseudomonadati</taxon>
        <taxon>Pseudomonadota</taxon>
        <taxon>Alphaproteobacteria</taxon>
        <taxon>Sphingomonadales</taxon>
        <taxon>Sphingomonadaceae</taxon>
        <taxon>Sphingomonas</taxon>
    </lineage>
</organism>
<sequence length="190" mass="20704">MGRAAKASKKIKRQSKTPAQRMAEAVMAKGEAIGAPAIQVGRGMHEIVDVPLRDAGRVVTEHTLINRGGTPVARWKAAKLLSDSQVAAIDHCETLWSRLAGKALVMDLARIPGAGQGNGWAEQEALDDLKRIKGYFPAKWWCVFENVCRFDETAGFAGSALTKCRNDQVTAARITVQFVADVIAMKERLF</sequence>
<dbReference type="RefSeq" id="WP_107933584.1">
    <property type="nucleotide sequence ID" value="NZ_PZZN01000003.1"/>
</dbReference>